<dbReference type="GO" id="GO:0005737">
    <property type="term" value="C:cytoplasm"/>
    <property type="evidence" value="ECO:0007669"/>
    <property type="project" value="TreeGrafter"/>
</dbReference>
<proteinExistence type="inferred from homology"/>
<dbReference type="EMBL" id="MNAD01000768">
    <property type="protein sequence ID" value="OJT10583.1"/>
    <property type="molecule type" value="Genomic_DNA"/>
</dbReference>
<comment type="similarity">
    <text evidence="1">Belongs to the IMPACT family.</text>
</comment>
<evidence type="ECO:0000256" key="2">
    <source>
        <dbReference type="SAM" id="MobiDB-lite"/>
    </source>
</evidence>
<dbReference type="Proteomes" id="UP000184267">
    <property type="component" value="Unassembled WGS sequence"/>
</dbReference>
<keyword evidence="5" id="KW-1185">Reference proteome</keyword>
<evidence type="ECO:0000259" key="3">
    <source>
        <dbReference type="Pfam" id="PF01205"/>
    </source>
</evidence>
<dbReference type="InterPro" id="IPR036956">
    <property type="entry name" value="Impact_N_sf"/>
</dbReference>
<name>A0A1M2VSK9_TRAPU</name>
<dbReference type="GO" id="GO:0006446">
    <property type="term" value="P:regulation of translational initiation"/>
    <property type="evidence" value="ECO:0007669"/>
    <property type="project" value="TreeGrafter"/>
</dbReference>
<dbReference type="OMA" id="RASHAMY"/>
<evidence type="ECO:0000313" key="4">
    <source>
        <dbReference type="EMBL" id="OJT10583.1"/>
    </source>
</evidence>
<feature type="domain" description="Impact N-terminal" evidence="3">
    <location>
        <begin position="85"/>
        <end position="172"/>
    </location>
</feature>
<dbReference type="InterPro" id="IPR020568">
    <property type="entry name" value="Ribosomal_Su5_D2-typ_SF"/>
</dbReference>
<feature type="region of interest" description="Disordered" evidence="2">
    <location>
        <begin position="176"/>
        <end position="204"/>
    </location>
</feature>
<dbReference type="OrthoDB" id="69641at2759"/>
<dbReference type="STRING" id="154538.A0A1M2VSK9"/>
<dbReference type="AlphaFoldDB" id="A0A1M2VSK9"/>
<dbReference type="Pfam" id="PF01205">
    <property type="entry name" value="Impact_N"/>
    <property type="match status" value="1"/>
</dbReference>
<accession>A0A1M2VSK9</accession>
<dbReference type="SUPFAM" id="SSF54211">
    <property type="entry name" value="Ribosomal protein S5 domain 2-like"/>
    <property type="match status" value="1"/>
</dbReference>
<protein>
    <submittedName>
        <fullName evidence="4">Protein IMPACT</fullName>
    </submittedName>
</protein>
<evidence type="ECO:0000313" key="5">
    <source>
        <dbReference type="Proteomes" id="UP000184267"/>
    </source>
</evidence>
<dbReference type="GO" id="GO:0140469">
    <property type="term" value="P:GCN2-mediated signaling"/>
    <property type="evidence" value="ECO:0007669"/>
    <property type="project" value="TreeGrafter"/>
</dbReference>
<dbReference type="PANTHER" id="PTHR16301:SF25">
    <property type="entry name" value="PROTEIN IMPACT"/>
    <property type="match status" value="1"/>
</dbReference>
<evidence type="ECO:0000256" key="1">
    <source>
        <dbReference type="ARBA" id="ARBA00007665"/>
    </source>
</evidence>
<dbReference type="Gene3D" id="3.30.230.30">
    <property type="entry name" value="Impact, N-terminal domain"/>
    <property type="match status" value="1"/>
</dbReference>
<sequence>MLLHALCRHRAVRSFCKANTLRRYSAATAEHTPNWPGLAASKQLTHLKSIFQGYAAPIPSSQLSAYGSGKAETSVMKADIAPDLLAHLRGIEPRTRRASHAMYAWRIRAHHAGMALMGSSNGGEAGAGERLERLLELSQCEDVIVVVFRWHGGVMLGSDRWKCISGVAKEALEEGGFLSRGGDSGKHIGSGQGPSASPRTKRRR</sequence>
<organism evidence="4 5">
    <name type="scientific">Trametes pubescens</name>
    <name type="common">White-rot fungus</name>
    <dbReference type="NCBI Taxonomy" id="154538"/>
    <lineage>
        <taxon>Eukaryota</taxon>
        <taxon>Fungi</taxon>
        <taxon>Dikarya</taxon>
        <taxon>Basidiomycota</taxon>
        <taxon>Agaricomycotina</taxon>
        <taxon>Agaricomycetes</taxon>
        <taxon>Polyporales</taxon>
        <taxon>Polyporaceae</taxon>
        <taxon>Trametes</taxon>
    </lineage>
</organism>
<comment type="caution">
    <text evidence="4">The sequence shown here is derived from an EMBL/GenBank/DDBJ whole genome shotgun (WGS) entry which is preliminary data.</text>
</comment>
<dbReference type="InterPro" id="IPR023582">
    <property type="entry name" value="Impact"/>
</dbReference>
<dbReference type="InterPro" id="IPR001498">
    <property type="entry name" value="Impact_N"/>
</dbReference>
<reference evidence="4 5" key="1">
    <citation type="submission" date="2016-10" db="EMBL/GenBank/DDBJ databases">
        <title>Genome sequence of the basidiomycete white-rot fungus Trametes pubescens.</title>
        <authorList>
            <person name="Makela M.R."/>
            <person name="Granchi Z."/>
            <person name="Peng M."/>
            <person name="De Vries R.P."/>
            <person name="Grigoriev I."/>
            <person name="Riley R."/>
            <person name="Hilden K."/>
        </authorList>
    </citation>
    <scope>NUCLEOTIDE SEQUENCE [LARGE SCALE GENOMIC DNA]</scope>
    <source>
        <strain evidence="4 5">FBCC735</strain>
    </source>
</reference>
<gene>
    <name evidence="4" type="ORF">TRAPUB_12882</name>
</gene>
<dbReference type="PANTHER" id="PTHR16301">
    <property type="entry name" value="IMPACT-RELATED"/>
    <property type="match status" value="1"/>
</dbReference>